<accession>A0A1H7L479</accession>
<dbReference type="GO" id="GO:0043169">
    <property type="term" value="F:cation binding"/>
    <property type="evidence" value="ECO:0007669"/>
    <property type="project" value="InterPro"/>
</dbReference>
<reference evidence="6" key="1">
    <citation type="submission" date="2016-10" db="EMBL/GenBank/DDBJ databases">
        <authorList>
            <person name="Varghese N."/>
            <person name="Submissions S."/>
        </authorList>
    </citation>
    <scope>NUCLEOTIDE SEQUENCE [LARGE SCALE GENOMIC DNA]</scope>
    <source>
        <strain evidence="6">DSM 18733</strain>
    </source>
</reference>
<protein>
    <recommendedName>
        <fullName evidence="3">Alpha-amylase</fullName>
        <ecNumber evidence="3">3.2.1.1</ecNumber>
    </recommendedName>
</protein>
<comment type="similarity">
    <text evidence="1 2">Belongs to the glycosyl hydrolase 13 family.</text>
</comment>
<comment type="catalytic activity">
    <reaction evidence="3">
        <text>Endohydrolysis of (1-&gt;4)-alpha-D-glucosidic linkages in polysaccharides containing three or more (1-&gt;4)-alpha-linked D-glucose units.</text>
        <dbReference type="EC" id="3.2.1.1"/>
    </reaction>
</comment>
<proteinExistence type="inferred from homology"/>
<dbReference type="AlphaFoldDB" id="A0A1H7L479"/>
<dbReference type="RefSeq" id="WP_093321419.1">
    <property type="nucleotide sequence ID" value="NZ_FOAF01000001.1"/>
</dbReference>
<dbReference type="Gene3D" id="3.20.20.80">
    <property type="entry name" value="Glycosidases"/>
    <property type="match status" value="1"/>
</dbReference>
<dbReference type="Proteomes" id="UP000199421">
    <property type="component" value="Unassembled WGS sequence"/>
</dbReference>
<dbReference type="EC" id="3.2.1.1" evidence="3"/>
<dbReference type="GO" id="GO:0004556">
    <property type="term" value="F:alpha-amylase activity"/>
    <property type="evidence" value="ECO:0007669"/>
    <property type="project" value="UniProtKB-UniRule"/>
</dbReference>
<dbReference type="InterPro" id="IPR032091">
    <property type="entry name" value="Malt_amylase-like_C"/>
</dbReference>
<dbReference type="Pfam" id="PF16657">
    <property type="entry name" value="Malt_amylase_C"/>
    <property type="match status" value="1"/>
</dbReference>
<keyword evidence="5" id="KW-0808">Transferase</keyword>
<dbReference type="InterPro" id="IPR045857">
    <property type="entry name" value="O16G_dom_2"/>
</dbReference>
<dbReference type="CDD" id="cd11334">
    <property type="entry name" value="AmyAc_TreS"/>
    <property type="match status" value="1"/>
</dbReference>
<dbReference type="InterPro" id="IPR006046">
    <property type="entry name" value="Alpha_amylase"/>
</dbReference>
<dbReference type="SUPFAM" id="SSF51011">
    <property type="entry name" value="Glycosyl hydrolase domain"/>
    <property type="match status" value="1"/>
</dbReference>
<keyword evidence="6" id="KW-1185">Reference proteome</keyword>
<evidence type="ECO:0000256" key="2">
    <source>
        <dbReference type="RuleBase" id="RU003615"/>
    </source>
</evidence>
<name>A0A1H7L479_OLID1</name>
<dbReference type="OrthoDB" id="9806009at2"/>
<dbReference type="InterPro" id="IPR017853">
    <property type="entry name" value="GH"/>
</dbReference>
<evidence type="ECO:0000259" key="4">
    <source>
        <dbReference type="SMART" id="SM00642"/>
    </source>
</evidence>
<evidence type="ECO:0000313" key="5">
    <source>
        <dbReference type="EMBL" id="SEK93802.1"/>
    </source>
</evidence>
<evidence type="ECO:0000313" key="6">
    <source>
        <dbReference type="Proteomes" id="UP000199421"/>
    </source>
</evidence>
<dbReference type="Gene3D" id="2.60.40.1180">
    <property type="entry name" value="Golgi alpha-mannosidase II"/>
    <property type="match status" value="1"/>
</dbReference>
<keyword evidence="3" id="KW-0119">Carbohydrate metabolism</keyword>
<feature type="domain" description="Glycosyl hydrolase family 13 catalytic" evidence="4">
    <location>
        <begin position="17"/>
        <end position="414"/>
    </location>
</feature>
<dbReference type="STRING" id="407022.SAMN05661044_01551"/>
<dbReference type="GO" id="GO:0005975">
    <property type="term" value="P:carbohydrate metabolic process"/>
    <property type="evidence" value="ECO:0007669"/>
    <property type="project" value="InterPro"/>
</dbReference>
<dbReference type="EMBL" id="FOAF01000001">
    <property type="protein sequence ID" value="SEK93802.1"/>
    <property type="molecule type" value="Genomic_DNA"/>
</dbReference>
<dbReference type="PANTHER" id="PTHR10357">
    <property type="entry name" value="ALPHA-AMYLASE FAMILY MEMBER"/>
    <property type="match status" value="1"/>
</dbReference>
<dbReference type="SUPFAM" id="SSF51445">
    <property type="entry name" value="(Trans)glycosidases"/>
    <property type="match status" value="1"/>
</dbReference>
<dbReference type="GO" id="GO:0016740">
    <property type="term" value="F:transferase activity"/>
    <property type="evidence" value="ECO:0007669"/>
    <property type="project" value="UniProtKB-KW"/>
</dbReference>
<dbReference type="Pfam" id="PF00128">
    <property type="entry name" value="Alpha-amylase"/>
    <property type="match status" value="1"/>
</dbReference>
<gene>
    <name evidence="5" type="ORF">SAMN05661044_01551</name>
</gene>
<evidence type="ECO:0000256" key="3">
    <source>
        <dbReference type="RuleBase" id="RU361134"/>
    </source>
</evidence>
<keyword evidence="3" id="KW-0326">Glycosidase</keyword>
<keyword evidence="3" id="KW-0378">Hydrolase</keyword>
<dbReference type="Gene3D" id="3.90.400.10">
    <property type="entry name" value="Oligo-1,6-glucosidase, Domain 2"/>
    <property type="match status" value="1"/>
</dbReference>
<dbReference type="InterPro" id="IPR013780">
    <property type="entry name" value="Glyco_hydro_b"/>
</dbReference>
<organism evidence="5 6">
    <name type="scientific">Olivibacter domesticus</name>
    <name type="common">Pseudosphingobacterium domesticum</name>
    <dbReference type="NCBI Taxonomy" id="407022"/>
    <lineage>
        <taxon>Bacteria</taxon>
        <taxon>Pseudomonadati</taxon>
        <taxon>Bacteroidota</taxon>
        <taxon>Sphingobacteriia</taxon>
        <taxon>Sphingobacteriales</taxon>
        <taxon>Sphingobacteriaceae</taxon>
        <taxon>Olivibacter</taxon>
    </lineage>
</organism>
<dbReference type="InterPro" id="IPR006047">
    <property type="entry name" value="GH13_cat_dom"/>
</dbReference>
<dbReference type="PANTHER" id="PTHR10357:SF219">
    <property type="entry name" value="MALTOSE ALPHA-D-GLUCOSYLTRANSFERASE"/>
    <property type="match status" value="1"/>
</dbReference>
<dbReference type="PRINTS" id="PR00110">
    <property type="entry name" value="ALPHAAMYLASE"/>
</dbReference>
<dbReference type="SMART" id="SM00642">
    <property type="entry name" value="Aamy"/>
    <property type="match status" value="1"/>
</dbReference>
<sequence length="539" mass="62515">MSKQYKPNWLKEAIIYSLDVRSYKDGNGDGLGDLTGLMSKLEYLADLGINCLWIVPFYYSGNRDGGYDVTDYYQVDPKLGTINEFKTLVDKASAYNINILIDLVVNHTSIEHPWFKQAIKEHSPYHNYYIWMKEKPEKDRKDVVFKTKEDSNWEYSEEANSYYYHTFYKHQPDLNVSNPLVQKEILTIIHYWMKTGIAGFRIDAVPHMLKNKGNARFEDNSYEILEIWKQAMRQYRDDAVLIGEADVEPEDYPKFFGAGKKINGLFNFFLNNYLFLAMAEHCAKPLERAFQRLPFPSGSDQYLNFIRNHDELDLERLTDEERLRVFELFAPCEHMRIYNRGIRRRLPAMVNNHSARINLAMSFLLTLPGSPVIRYGEEIGMGDNLALPERETVRTTMQWDTSSNGGFSNADSQKLKWPIIDSGTYGYPSVNVSSQYGIPSSILEQVKTMVKTRKSHLAFNYGTFKLLETDHPQVMAYLYSLDKQRLLITHNLSYQVAEAQISIDTEAADKLIGEATIDLNTHLLKLTFPPYTYCWLSLF</sequence>
<evidence type="ECO:0000256" key="1">
    <source>
        <dbReference type="ARBA" id="ARBA00008061"/>
    </source>
</evidence>